<dbReference type="OrthoDB" id="6627140at2759"/>
<evidence type="ECO:0008006" key="5">
    <source>
        <dbReference type="Google" id="ProtNLM"/>
    </source>
</evidence>
<sequence>MARELLLLFTVLCSVLFAETAVDIRKKKVVIHNLGQCKGQQSLPMVWYDFVPKHDEKTGETTASIKVKNKNVVSKDLSIMFNFWKCDASGNPDSCEQVVKDYLVNDICTYMVAKNELWSPFMESFTTPLVCPIKPGLYEAKDMKISPDFLNYIPVGDALWKVQLDGFDKEKKVSCVSLVIQIVPFLVKRN</sequence>
<proteinExistence type="predicted"/>
<name>D6W8T4_TRICA</name>
<keyword evidence="4" id="KW-1185">Reference proteome</keyword>
<dbReference type="OMA" id="ITINHWE"/>
<evidence type="ECO:0000256" key="2">
    <source>
        <dbReference type="SAM" id="SignalP"/>
    </source>
</evidence>
<evidence type="ECO:0000313" key="3">
    <source>
        <dbReference type="EMBL" id="EEZ98394.2"/>
    </source>
</evidence>
<dbReference type="Proteomes" id="UP000007266">
    <property type="component" value="Linkage group 2"/>
</dbReference>
<dbReference type="HOGENOM" id="CLU_114257_0_0_1"/>
<dbReference type="KEGG" id="tca:103315177"/>
<dbReference type="Gene3D" id="2.70.220.10">
    <property type="entry name" value="Ganglioside GM2 activator"/>
    <property type="match status" value="1"/>
</dbReference>
<gene>
    <name evidence="3" type="primary">AUGUSTUS-3.0.2_00859</name>
    <name evidence="3" type="ORF">TcasGA2_TC000859</name>
</gene>
<dbReference type="AlphaFoldDB" id="D6W8T4"/>
<evidence type="ECO:0000256" key="1">
    <source>
        <dbReference type="ARBA" id="ARBA00022729"/>
    </source>
</evidence>
<protein>
    <recommendedName>
        <fullName evidence="5">MD-2-related lipid-recognition domain-containing protein</fullName>
    </recommendedName>
</protein>
<feature type="chain" id="PRO_5007310531" description="MD-2-related lipid-recognition domain-containing protein" evidence="2">
    <location>
        <begin position="21"/>
        <end position="190"/>
    </location>
</feature>
<accession>D6W8T4</accession>
<dbReference type="EMBL" id="KQ971312">
    <property type="protein sequence ID" value="EEZ98394.2"/>
    <property type="molecule type" value="Genomic_DNA"/>
</dbReference>
<evidence type="ECO:0000313" key="4">
    <source>
        <dbReference type="Proteomes" id="UP000007266"/>
    </source>
</evidence>
<dbReference type="SUPFAM" id="SSF63707">
    <property type="entry name" value="Ganglioside M2 (gm2) activator"/>
    <property type="match status" value="1"/>
</dbReference>
<feature type="signal peptide" evidence="2">
    <location>
        <begin position="1"/>
        <end position="20"/>
    </location>
</feature>
<reference evidence="3 4" key="1">
    <citation type="journal article" date="2008" name="Nature">
        <title>The genome of the model beetle and pest Tribolium castaneum.</title>
        <authorList>
            <consortium name="Tribolium Genome Sequencing Consortium"/>
            <person name="Richards S."/>
            <person name="Gibbs R.A."/>
            <person name="Weinstock G.M."/>
            <person name="Brown S.J."/>
            <person name="Denell R."/>
            <person name="Beeman R.W."/>
            <person name="Gibbs R."/>
            <person name="Beeman R.W."/>
            <person name="Brown S.J."/>
            <person name="Bucher G."/>
            <person name="Friedrich M."/>
            <person name="Grimmelikhuijzen C.J."/>
            <person name="Klingler M."/>
            <person name="Lorenzen M."/>
            <person name="Richards S."/>
            <person name="Roth S."/>
            <person name="Schroder R."/>
            <person name="Tautz D."/>
            <person name="Zdobnov E.M."/>
            <person name="Muzny D."/>
            <person name="Gibbs R.A."/>
            <person name="Weinstock G.M."/>
            <person name="Attaway T."/>
            <person name="Bell S."/>
            <person name="Buhay C.J."/>
            <person name="Chandrabose M.N."/>
            <person name="Chavez D."/>
            <person name="Clerk-Blankenburg K.P."/>
            <person name="Cree A."/>
            <person name="Dao M."/>
            <person name="Davis C."/>
            <person name="Chacko J."/>
            <person name="Dinh H."/>
            <person name="Dugan-Rocha S."/>
            <person name="Fowler G."/>
            <person name="Garner T.T."/>
            <person name="Garnes J."/>
            <person name="Gnirke A."/>
            <person name="Hawes A."/>
            <person name="Hernandez J."/>
            <person name="Hines S."/>
            <person name="Holder M."/>
            <person name="Hume J."/>
            <person name="Jhangiani S.N."/>
            <person name="Joshi V."/>
            <person name="Khan Z.M."/>
            <person name="Jackson L."/>
            <person name="Kovar C."/>
            <person name="Kowis A."/>
            <person name="Lee S."/>
            <person name="Lewis L.R."/>
            <person name="Margolis J."/>
            <person name="Morgan M."/>
            <person name="Nazareth L.V."/>
            <person name="Nguyen N."/>
            <person name="Okwuonu G."/>
            <person name="Parker D."/>
            <person name="Richards S."/>
            <person name="Ruiz S.J."/>
            <person name="Santibanez J."/>
            <person name="Savard J."/>
            <person name="Scherer S.E."/>
            <person name="Schneider B."/>
            <person name="Sodergren E."/>
            <person name="Tautz D."/>
            <person name="Vattahil S."/>
            <person name="Villasana D."/>
            <person name="White C.S."/>
            <person name="Wright R."/>
            <person name="Park Y."/>
            <person name="Beeman R.W."/>
            <person name="Lord J."/>
            <person name="Oppert B."/>
            <person name="Lorenzen M."/>
            <person name="Brown S."/>
            <person name="Wang L."/>
            <person name="Savard J."/>
            <person name="Tautz D."/>
            <person name="Richards S."/>
            <person name="Weinstock G."/>
            <person name="Gibbs R.A."/>
            <person name="Liu Y."/>
            <person name="Worley K."/>
            <person name="Weinstock G."/>
            <person name="Elsik C.G."/>
            <person name="Reese J.T."/>
            <person name="Elhaik E."/>
            <person name="Landan G."/>
            <person name="Graur D."/>
            <person name="Arensburger P."/>
            <person name="Atkinson P."/>
            <person name="Beeman R.W."/>
            <person name="Beidler J."/>
            <person name="Brown S.J."/>
            <person name="Demuth J.P."/>
            <person name="Drury D.W."/>
            <person name="Du Y.Z."/>
            <person name="Fujiwara H."/>
            <person name="Lorenzen M."/>
            <person name="Maselli V."/>
            <person name="Osanai M."/>
            <person name="Park Y."/>
            <person name="Robertson H.M."/>
            <person name="Tu Z."/>
            <person name="Wang J.J."/>
            <person name="Wang S."/>
            <person name="Richards S."/>
            <person name="Song H."/>
            <person name="Zhang L."/>
            <person name="Sodergren E."/>
            <person name="Werner D."/>
            <person name="Stanke M."/>
            <person name="Morgenstern B."/>
            <person name="Solovyev V."/>
            <person name="Kosarev P."/>
            <person name="Brown G."/>
            <person name="Chen H.C."/>
            <person name="Ermolaeva O."/>
            <person name="Hlavina W."/>
            <person name="Kapustin Y."/>
            <person name="Kiryutin B."/>
            <person name="Kitts P."/>
            <person name="Maglott D."/>
            <person name="Pruitt K."/>
            <person name="Sapojnikov V."/>
            <person name="Souvorov A."/>
            <person name="Mackey A.J."/>
            <person name="Waterhouse R.M."/>
            <person name="Wyder S."/>
            <person name="Zdobnov E.M."/>
            <person name="Zdobnov E.M."/>
            <person name="Wyder S."/>
            <person name="Kriventseva E.V."/>
            <person name="Kadowaki T."/>
            <person name="Bork P."/>
            <person name="Aranda M."/>
            <person name="Bao R."/>
            <person name="Beermann A."/>
            <person name="Berns N."/>
            <person name="Bolognesi R."/>
            <person name="Bonneton F."/>
            <person name="Bopp D."/>
            <person name="Brown S.J."/>
            <person name="Bucher G."/>
            <person name="Butts T."/>
            <person name="Chaumot A."/>
            <person name="Denell R.E."/>
            <person name="Ferrier D.E."/>
            <person name="Friedrich M."/>
            <person name="Gordon C.M."/>
            <person name="Jindra M."/>
            <person name="Klingler M."/>
            <person name="Lan Q."/>
            <person name="Lattorff H.M."/>
            <person name="Laudet V."/>
            <person name="von Levetsow C."/>
            <person name="Liu Z."/>
            <person name="Lutz R."/>
            <person name="Lynch J.A."/>
            <person name="da Fonseca R.N."/>
            <person name="Posnien N."/>
            <person name="Reuter R."/>
            <person name="Roth S."/>
            <person name="Savard J."/>
            <person name="Schinko J.B."/>
            <person name="Schmitt C."/>
            <person name="Schoppmeier M."/>
            <person name="Schroder R."/>
            <person name="Shippy T.D."/>
            <person name="Simonnet F."/>
            <person name="Marques-Souza H."/>
            <person name="Tautz D."/>
            <person name="Tomoyasu Y."/>
            <person name="Trauner J."/>
            <person name="Van der Zee M."/>
            <person name="Vervoort M."/>
            <person name="Wittkopp N."/>
            <person name="Wimmer E.A."/>
            <person name="Yang X."/>
            <person name="Jones A.K."/>
            <person name="Sattelle D.B."/>
            <person name="Ebert P.R."/>
            <person name="Nelson D."/>
            <person name="Scott J.G."/>
            <person name="Beeman R.W."/>
            <person name="Muthukrishnan S."/>
            <person name="Kramer K.J."/>
            <person name="Arakane Y."/>
            <person name="Beeman R.W."/>
            <person name="Zhu Q."/>
            <person name="Hogenkamp D."/>
            <person name="Dixit R."/>
            <person name="Oppert B."/>
            <person name="Jiang H."/>
            <person name="Zou Z."/>
            <person name="Marshall J."/>
            <person name="Elpidina E."/>
            <person name="Vinokurov K."/>
            <person name="Oppert C."/>
            <person name="Zou Z."/>
            <person name="Evans J."/>
            <person name="Lu Z."/>
            <person name="Zhao P."/>
            <person name="Sumathipala N."/>
            <person name="Altincicek B."/>
            <person name="Vilcinskas A."/>
            <person name="Williams M."/>
            <person name="Hultmark D."/>
            <person name="Hetru C."/>
            <person name="Jiang H."/>
            <person name="Grimmelikhuijzen C.J."/>
            <person name="Hauser F."/>
            <person name="Cazzamali G."/>
            <person name="Williamson M."/>
            <person name="Park Y."/>
            <person name="Li B."/>
            <person name="Tanaka Y."/>
            <person name="Predel R."/>
            <person name="Neupert S."/>
            <person name="Schachtner J."/>
            <person name="Verleyen P."/>
            <person name="Raible F."/>
            <person name="Bork P."/>
            <person name="Friedrich M."/>
            <person name="Walden K.K."/>
            <person name="Robertson H.M."/>
            <person name="Angeli S."/>
            <person name="Foret S."/>
            <person name="Bucher G."/>
            <person name="Schuetz S."/>
            <person name="Maleszka R."/>
            <person name="Wimmer E.A."/>
            <person name="Beeman R.W."/>
            <person name="Lorenzen M."/>
            <person name="Tomoyasu Y."/>
            <person name="Miller S.C."/>
            <person name="Grossmann D."/>
            <person name="Bucher G."/>
        </authorList>
    </citation>
    <scope>NUCLEOTIDE SEQUENCE [LARGE SCALE GENOMIC DNA]</scope>
    <source>
        <strain evidence="3 4">Georgia GA2</strain>
    </source>
</reference>
<dbReference type="InterPro" id="IPR036846">
    <property type="entry name" value="GM2-AP_sf"/>
</dbReference>
<organism evidence="3 4">
    <name type="scientific">Tribolium castaneum</name>
    <name type="common">Red flour beetle</name>
    <dbReference type="NCBI Taxonomy" id="7070"/>
    <lineage>
        <taxon>Eukaryota</taxon>
        <taxon>Metazoa</taxon>
        <taxon>Ecdysozoa</taxon>
        <taxon>Arthropoda</taxon>
        <taxon>Hexapoda</taxon>
        <taxon>Insecta</taxon>
        <taxon>Pterygota</taxon>
        <taxon>Neoptera</taxon>
        <taxon>Endopterygota</taxon>
        <taxon>Coleoptera</taxon>
        <taxon>Polyphaga</taxon>
        <taxon>Cucujiformia</taxon>
        <taxon>Tenebrionidae</taxon>
        <taxon>Tenebrionidae incertae sedis</taxon>
        <taxon>Tribolium</taxon>
    </lineage>
</organism>
<reference evidence="3 4" key="2">
    <citation type="journal article" date="2010" name="Nucleic Acids Res.">
        <title>BeetleBase in 2010: revisions to provide comprehensive genomic information for Tribolium castaneum.</title>
        <authorList>
            <person name="Kim H.S."/>
            <person name="Murphy T."/>
            <person name="Xia J."/>
            <person name="Caragea D."/>
            <person name="Park Y."/>
            <person name="Beeman R.W."/>
            <person name="Lorenzen M.D."/>
            <person name="Butcher S."/>
            <person name="Manak J.R."/>
            <person name="Brown S.J."/>
        </authorList>
    </citation>
    <scope>GENOME REANNOTATION</scope>
    <source>
        <strain evidence="3 4">Georgia GA2</strain>
    </source>
</reference>
<keyword evidence="1 2" id="KW-0732">Signal</keyword>